<feature type="transmembrane region" description="Helical" evidence="1">
    <location>
        <begin position="39"/>
        <end position="60"/>
    </location>
</feature>
<keyword evidence="1" id="KW-0812">Transmembrane</keyword>
<organism evidence="2">
    <name type="scientific">Candidatus Tisiphia endosymbiont of Sergentomyia squamirostris</name>
    <dbReference type="NCBI Taxonomy" id="3113639"/>
    <lineage>
        <taxon>Bacteria</taxon>
        <taxon>Pseudomonadati</taxon>
        <taxon>Pseudomonadota</taxon>
        <taxon>Alphaproteobacteria</taxon>
        <taxon>Rickettsiales</taxon>
        <taxon>Rickettsiaceae</taxon>
        <taxon>Rickettsieae</taxon>
        <taxon>Candidatus Tisiphia</taxon>
    </lineage>
</organism>
<feature type="transmembrane region" description="Helical" evidence="1">
    <location>
        <begin position="66"/>
        <end position="87"/>
    </location>
</feature>
<accession>A0AAT9GAB2</accession>
<dbReference type="InterPro" id="IPR032820">
    <property type="entry name" value="ATPase_put"/>
</dbReference>
<dbReference type="Pfam" id="PF09527">
    <property type="entry name" value="ATPase_gene1"/>
    <property type="match status" value="1"/>
</dbReference>
<evidence type="ECO:0000256" key="1">
    <source>
        <dbReference type="SAM" id="Phobius"/>
    </source>
</evidence>
<reference evidence="2" key="1">
    <citation type="submission" date="2024-01" db="EMBL/GenBank/DDBJ databases">
        <title>Sequencing the genomes of a sandfly, Sergentomyia squamirostris, and its two endosymbionts.</title>
        <authorList>
            <person name="Itokawa K."/>
            <person name="Sanjoba C."/>
        </authorList>
    </citation>
    <scope>NUCLEOTIDE SEQUENCE</scope>
    <source>
        <strain evidence="2">RiSSQ</strain>
    </source>
</reference>
<keyword evidence="1" id="KW-0472">Membrane</keyword>
<sequence>MYMLEQKEKELDKIQKRIKRLKTNNHFHPKLNLEKEIDALAIALDLFSSVMLGFIVGFTLDKLFNSKPFCIIIFLLIGMLAGFKIIWQKLNKK</sequence>
<dbReference type="EMBL" id="AP029170">
    <property type="protein sequence ID" value="BFD46641.1"/>
    <property type="molecule type" value="Genomic_DNA"/>
</dbReference>
<name>A0AAT9GAB2_9RICK</name>
<keyword evidence="1" id="KW-1133">Transmembrane helix</keyword>
<dbReference type="AlphaFoldDB" id="A0AAT9GAB2"/>
<evidence type="ECO:0000313" key="2">
    <source>
        <dbReference type="EMBL" id="BFD46641.1"/>
    </source>
</evidence>
<proteinExistence type="predicted"/>
<protein>
    <submittedName>
        <fullName evidence="2">AtpZ/AtpI family protein</fullName>
    </submittedName>
</protein>
<gene>
    <name evidence="2" type="ORF">DMENIID0002_12870</name>
</gene>